<reference evidence="5" key="1">
    <citation type="submission" date="2013-04" db="EMBL/GenBank/DDBJ databases">
        <title>The genome sequencing project of 58 acetic acid bacteria.</title>
        <authorList>
            <person name="Okamoto-Kainuma A."/>
            <person name="Ishikawa M."/>
            <person name="Umino S."/>
            <person name="Koizumi Y."/>
            <person name="Shiwa Y."/>
            <person name="Yoshikawa H."/>
            <person name="Matsutani M."/>
            <person name="Matsushita K."/>
        </authorList>
    </citation>
    <scope>NUCLEOTIDE SEQUENCE</scope>
    <source>
        <strain evidence="5">DSM 15669</strain>
    </source>
</reference>
<dbReference type="GO" id="GO:0051301">
    <property type="term" value="P:cell division"/>
    <property type="evidence" value="ECO:0007669"/>
    <property type="project" value="UniProtKB-KW"/>
</dbReference>
<dbReference type="Pfam" id="PF03776">
    <property type="entry name" value="MinE"/>
    <property type="match status" value="1"/>
</dbReference>
<dbReference type="Proteomes" id="UP001062901">
    <property type="component" value="Unassembled WGS sequence"/>
</dbReference>
<gene>
    <name evidence="4" type="primary">minE</name>
    <name evidence="5" type="ORF">AA15669_0618</name>
</gene>
<proteinExistence type="inferred from homology"/>
<name>A0ABQ0NXD5_9PROT</name>
<evidence type="ECO:0000256" key="3">
    <source>
        <dbReference type="ARBA" id="ARBA00025265"/>
    </source>
</evidence>
<evidence type="ECO:0000313" key="6">
    <source>
        <dbReference type="Proteomes" id="UP001062901"/>
    </source>
</evidence>
<evidence type="ECO:0000256" key="2">
    <source>
        <dbReference type="ARBA" id="ARBA00020112"/>
    </source>
</evidence>
<dbReference type="HAMAP" id="MF_00262">
    <property type="entry name" value="MinE"/>
    <property type="match status" value="1"/>
</dbReference>
<dbReference type="SUPFAM" id="SSF55229">
    <property type="entry name" value="Cell division protein MinE topological specificity domain"/>
    <property type="match status" value="1"/>
</dbReference>
<dbReference type="InterPro" id="IPR005527">
    <property type="entry name" value="MinE"/>
</dbReference>
<comment type="similarity">
    <text evidence="1 4">Belongs to the MinE family.</text>
</comment>
<comment type="caution">
    <text evidence="5">The sequence shown here is derived from an EMBL/GenBank/DDBJ whole genome shotgun (WGS) entry which is preliminary data.</text>
</comment>
<comment type="function">
    <text evidence="3 4">Prevents the cell division inhibition by proteins MinC and MinD at internal division sites while permitting inhibition at polar sites. This ensures cell division at the proper site by restricting the formation of a division septum at the midpoint of the long axis of the cell.</text>
</comment>
<evidence type="ECO:0000256" key="1">
    <source>
        <dbReference type="ARBA" id="ARBA00008168"/>
    </source>
</evidence>
<keyword evidence="4" id="KW-0131">Cell cycle</keyword>
<dbReference type="RefSeq" id="WP_018980161.1">
    <property type="nucleotide sequence ID" value="NZ_BAQD01000006.1"/>
</dbReference>
<organism evidence="5 6">
    <name type="scientific">Saccharibacter floricola DSM 15669</name>
    <dbReference type="NCBI Taxonomy" id="1123227"/>
    <lineage>
        <taxon>Bacteria</taxon>
        <taxon>Pseudomonadati</taxon>
        <taxon>Pseudomonadota</taxon>
        <taxon>Alphaproteobacteria</taxon>
        <taxon>Acetobacterales</taxon>
        <taxon>Acetobacteraceae</taxon>
        <taxon>Saccharibacter</taxon>
    </lineage>
</organism>
<protein>
    <recommendedName>
        <fullName evidence="2 4">Cell division topological specificity factor</fullName>
    </recommendedName>
</protein>
<sequence length="100" mass="11245">MSFLDNFFSRKRPSSSTVARNRLQILLAHERGVSGEDDTNLLRTLHREILEVLARHVSVDQDNVNIKLDRGQNCSTLEIDIQVPETGLRAQVSTSASDLK</sequence>
<dbReference type="EMBL" id="BAQD01000006">
    <property type="protein sequence ID" value="GBQ05755.1"/>
    <property type="molecule type" value="Genomic_DNA"/>
</dbReference>
<accession>A0ABQ0NXD5</accession>
<evidence type="ECO:0000256" key="4">
    <source>
        <dbReference type="HAMAP-Rule" id="MF_00262"/>
    </source>
</evidence>
<dbReference type="NCBIfam" id="TIGR01215">
    <property type="entry name" value="minE"/>
    <property type="match status" value="1"/>
</dbReference>
<dbReference type="NCBIfam" id="NF001422">
    <property type="entry name" value="PRK00296.1"/>
    <property type="match status" value="1"/>
</dbReference>
<keyword evidence="6" id="KW-1185">Reference proteome</keyword>
<dbReference type="Gene3D" id="3.30.1070.10">
    <property type="entry name" value="Cell division topological specificity factor MinE"/>
    <property type="match status" value="1"/>
</dbReference>
<evidence type="ECO:0000313" key="5">
    <source>
        <dbReference type="EMBL" id="GBQ05755.1"/>
    </source>
</evidence>
<dbReference type="InterPro" id="IPR036707">
    <property type="entry name" value="MinE_sf"/>
</dbReference>
<keyword evidence="4 5" id="KW-0132">Cell division</keyword>